<name>A0A2P7EG16_9SYNE</name>
<dbReference type="InterPro" id="IPR012903">
    <property type="entry name" value="Nif11"/>
</dbReference>
<accession>A0A2P7EG16</accession>
<dbReference type="AlphaFoldDB" id="A0A2P7EG16"/>
<comment type="caution">
    <text evidence="2">The sequence shown here is derived from an EMBL/GenBank/DDBJ whole genome shotgun (WGS) entry which is preliminary data.</text>
</comment>
<evidence type="ECO:0000313" key="2">
    <source>
        <dbReference type="EMBL" id="PSI02172.1"/>
    </source>
</evidence>
<evidence type="ECO:0000313" key="3">
    <source>
        <dbReference type="Proteomes" id="UP000240206"/>
    </source>
</evidence>
<dbReference type="RefSeq" id="WP_117434630.1">
    <property type="nucleotide sequence ID" value="NZ_PXVC01000011.1"/>
</dbReference>
<organism evidence="2 3">
    <name type="scientific">Synechococcus lacustris str. Tous</name>
    <dbReference type="NCBI Taxonomy" id="1910958"/>
    <lineage>
        <taxon>Bacteria</taxon>
        <taxon>Bacillati</taxon>
        <taxon>Cyanobacteriota</taxon>
        <taxon>Cyanophyceae</taxon>
        <taxon>Synechococcales</taxon>
        <taxon>Synechococcaceae</taxon>
        <taxon>Synechococcus</taxon>
    </lineage>
</organism>
<evidence type="ECO:0000259" key="1">
    <source>
        <dbReference type="Pfam" id="PF07862"/>
    </source>
</evidence>
<feature type="domain" description="Nif11" evidence="1">
    <location>
        <begin position="1"/>
        <end position="45"/>
    </location>
</feature>
<keyword evidence="3" id="KW-1185">Reference proteome</keyword>
<dbReference type="STRING" id="1910958.BTM30_01095"/>
<feature type="non-terminal residue" evidence="2">
    <location>
        <position position="74"/>
    </location>
</feature>
<sequence>MADQTVAQFVAKLGENEALRERLESANLAELLAIAKEHDLKFGHADELYAHAKHAMELWGTAPGGGQPLGNPDP</sequence>
<dbReference type="Proteomes" id="UP000240206">
    <property type="component" value="Unassembled WGS sequence"/>
</dbReference>
<reference evidence="3" key="1">
    <citation type="submission" date="2018-03" db="EMBL/GenBank/DDBJ databases">
        <title>Ecological and genomic features of two cosmopolitan and abundant freshwater picocyanobacteria.</title>
        <authorList>
            <person name="Cabello-Yeves P.J."/>
            <person name="Picazo A."/>
            <person name="Camacho A."/>
            <person name="Callieri C."/>
            <person name="Rosselli R."/>
            <person name="Roda-Garcia J."/>
            <person name="Coutinho F.H."/>
            <person name="Rodriguez-Valera F."/>
        </authorList>
    </citation>
    <scope>NUCLEOTIDE SEQUENCE [LARGE SCALE GENOMIC DNA]</scope>
    <source>
        <strain evidence="3">Tous</strain>
    </source>
</reference>
<protein>
    <recommendedName>
        <fullName evidence="1">Nif11 domain-containing protein</fullName>
    </recommendedName>
</protein>
<dbReference type="Pfam" id="PF07862">
    <property type="entry name" value="Nif11"/>
    <property type="match status" value="1"/>
</dbReference>
<dbReference type="EMBL" id="PXVC01000011">
    <property type="protein sequence ID" value="PSI02172.1"/>
    <property type="molecule type" value="Genomic_DNA"/>
</dbReference>
<gene>
    <name evidence="2" type="ORF">C7K08_04455</name>
</gene>
<proteinExistence type="predicted"/>